<dbReference type="EMBL" id="ANIZ01002036">
    <property type="protein sequence ID" value="ETI42985.1"/>
    <property type="molecule type" value="Genomic_DNA"/>
</dbReference>
<reference evidence="2 3" key="1">
    <citation type="submission" date="2013-11" db="EMBL/GenBank/DDBJ databases">
        <title>The Genome Sequence of Phytophthora parasitica P1569.</title>
        <authorList>
            <consortium name="The Broad Institute Genomics Platform"/>
            <person name="Russ C."/>
            <person name="Tyler B."/>
            <person name="Panabieres F."/>
            <person name="Shan W."/>
            <person name="Tripathy S."/>
            <person name="Grunwald N."/>
            <person name="Machado M."/>
            <person name="Johnson C.S."/>
            <person name="Arredondo F."/>
            <person name="Hong C."/>
            <person name="Coffey M."/>
            <person name="Young S.K."/>
            <person name="Zeng Q."/>
            <person name="Gargeya S."/>
            <person name="Fitzgerald M."/>
            <person name="Abouelleil A."/>
            <person name="Alvarado L."/>
            <person name="Chapman S.B."/>
            <person name="Gainer-Dewar J."/>
            <person name="Goldberg J."/>
            <person name="Griggs A."/>
            <person name="Gujja S."/>
            <person name="Hansen M."/>
            <person name="Howarth C."/>
            <person name="Imamovic A."/>
            <person name="Ireland A."/>
            <person name="Larimer J."/>
            <person name="McCowan C."/>
            <person name="Murphy C."/>
            <person name="Pearson M."/>
            <person name="Poon T.W."/>
            <person name="Priest M."/>
            <person name="Roberts A."/>
            <person name="Saif S."/>
            <person name="Shea T."/>
            <person name="Sykes S."/>
            <person name="Wortman J."/>
            <person name="Nusbaum C."/>
            <person name="Birren B."/>
        </authorList>
    </citation>
    <scope>NUCLEOTIDE SEQUENCE [LARGE SCALE GENOMIC DNA]</scope>
    <source>
        <strain evidence="2 3">P1569</strain>
    </source>
</reference>
<protein>
    <submittedName>
        <fullName evidence="2">Uncharacterized protein</fullName>
    </submittedName>
</protein>
<dbReference type="HOGENOM" id="CLU_1411334_0_0_1"/>
<comment type="caution">
    <text evidence="2">The sequence shown here is derived from an EMBL/GenBank/DDBJ whole genome shotgun (WGS) entry which is preliminary data.</text>
</comment>
<name>V9EUN5_PHYNI</name>
<organism evidence="2 3">
    <name type="scientific">Phytophthora nicotianae P1569</name>
    <dbReference type="NCBI Taxonomy" id="1317065"/>
    <lineage>
        <taxon>Eukaryota</taxon>
        <taxon>Sar</taxon>
        <taxon>Stramenopiles</taxon>
        <taxon>Oomycota</taxon>
        <taxon>Peronosporomycetes</taxon>
        <taxon>Peronosporales</taxon>
        <taxon>Peronosporaceae</taxon>
        <taxon>Phytophthora</taxon>
    </lineage>
</organism>
<evidence type="ECO:0000313" key="3">
    <source>
        <dbReference type="Proteomes" id="UP000018721"/>
    </source>
</evidence>
<keyword evidence="3" id="KW-1185">Reference proteome</keyword>
<feature type="region of interest" description="Disordered" evidence="1">
    <location>
        <begin position="160"/>
        <end position="179"/>
    </location>
</feature>
<dbReference type="AlphaFoldDB" id="V9EUN5"/>
<accession>V9EUN5</accession>
<proteinExistence type="predicted"/>
<evidence type="ECO:0000256" key="1">
    <source>
        <dbReference type="SAM" id="MobiDB-lite"/>
    </source>
</evidence>
<evidence type="ECO:0000313" key="2">
    <source>
        <dbReference type="EMBL" id="ETI42985.1"/>
    </source>
</evidence>
<sequence length="193" mass="21348">MWKFLNPSITQREQLYSTQLETYRTVFQSAGVLGAVRIAMQQRPAPGSTASRSGTLVCPRGGERARLKVPMVAPLRGGSPRRGRLWSSAWEIWRIDTVILVKTGSTRNKCLRFKIRSYSGKYIGPYSNQVILPRTRASRRSLQLGRSIVSTLALNSPAIGSGQASQVKEQGPPPPIKEHTHIKSIKIDDLPGV</sequence>
<gene>
    <name evidence="2" type="ORF">F443_11980</name>
</gene>
<dbReference type="Proteomes" id="UP000018721">
    <property type="component" value="Unassembled WGS sequence"/>
</dbReference>